<feature type="domain" description="Acetyl-coenzyme A synthetase N-terminal" evidence="8">
    <location>
        <begin position="122"/>
        <end position="177"/>
    </location>
</feature>
<dbReference type="PANTHER" id="PTHR42921">
    <property type="entry name" value="ACETOACETYL-COA SYNTHETASE"/>
    <property type="match status" value="1"/>
</dbReference>
<dbReference type="InterPro" id="IPR042099">
    <property type="entry name" value="ANL_N_sf"/>
</dbReference>
<dbReference type="EMBL" id="FNAP01000002">
    <property type="protein sequence ID" value="SDD93004.1"/>
    <property type="molecule type" value="Genomic_DNA"/>
</dbReference>
<dbReference type="Pfam" id="PF13193">
    <property type="entry name" value="AMP-binding_C"/>
    <property type="match status" value="1"/>
</dbReference>
<evidence type="ECO:0000313" key="10">
    <source>
        <dbReference type="Proteomes" id="UP000199412"/>
    </source>
</evidence>
<dbReference type="GO" id="GO:0006629">
    <property type="term" value="P:lipid metabolic process"/>
    <property type="evidence" value="ECO:0007669"/>
    <property type="project" value="InterPro"/>
</dbReference>
<evidence type="ECO:0000259" key="7">
    <source>
        <dbReference type="Pfam" id="PF13193"/>
    </source>
</evidence>
<name>A0A1G6YR82_9PROT</name>
<dbReference type="SUPFAM" id="SSF56801">
    <property type="entry name" value="Acetyl-CoA synthetase-like"/>
    <property type="match status" value="1"/>
</dbReference>
<feature type="domain" description="AMP-binding enzyme C-terminal" evidence="7">
    <location>
        <begin position="631"/>
        <end position="699"/>
    </location>
</feature>
<keyword evidence="3" id="KW-0547">Nucleotide-binding</keyword>
<dbReference type="InterPro" id="IPR005914">
    <property type="entry name" value="Acac_CoA_synth"/>
</dbReference>
<evidence type="ECO:0000313" key="9">
    <source>
        <dbReference type="EMBL" id="SDD93004.1"/>
    </source>
</evidence>
<dbReference type="Pfam" id="PF16177">
    <property type="entry name" value="ACAS_N"/>
    <property type="match status" value="1"/>
</dbReference>
<dbReference type="InterPro" id="IPR045851">
    <property type="entry name" value="AMP-bd_C_sf"/>
</dbReference>
<sequence length="737" mass="81518">MAFRPLNDRKRRDRREHGGQTCDDDSAEGVRNGQLSSNPVMNLFWGAWFVGRPLGRAEPIGHNAFRNESGRRTLNRAAHRETGRMTVTEPLWTPSAEAVAASNMTAFMARVNAEHGLSLGDYDSLWQWSVDQPAAFWSAVWDFCGLIGEKGDVVVDDPKKMPGAKWFPNGHINFARNLLRPDWDPNADALVFWGETAVKRRLSYQDLWDAVSRVQQALIAMGIEKGDRVAGYMPNMPETIIGMLACAGIGAIWSTASPDFGVQGVVDRFGQIEPKVLIAAEGYFYNGKAHDCLEKIAAIVERMPSVERTVIVPYTRESAETSAVRGAVWWGDFIAPHAAGDIRFDDLPFETPLYIMYSSGTTGVPKCIVHGQGGTLIQQAKEHVLHCDVKPGDRVFYFTTCGWMMWNWLVAGLASRATLLLYDGSPGYPSGAILFDYADAEGMTLFGTSAKWIDAIKKAGLKPRETHSLKTVRVMTSTGSPLVPESFDYVYQDVKPDVQLSSISGGTDLLSCFMLGSPISPVYRGEIQKRGLGMKTEVYDEDGTPVAGKKGELVCTQAFPSTPVGFWNDPDNKKFLAAYFERFPGIWTHGDWVELTETGGLLVMGRSDATLNPGGVRIGTAEIYRQVELLDEVVEALVIGQDWDNDVRVVLFVRLRDGLELDDALTDKIKKQIRQNCTPRHVPAKVVQVTDIPRTKSNKIVELAVREVVHGRPVKNKEALANPEALDQFAGREELTT</sequence>
<dbReference type="AlphaFoldDB" id="A0A1G6YR82"/>
<evidence type="ECO:0000256" key="2">
    <source>
        <dbReference type="ARBA" id="ARBA00022598"/>
    </source>
</evidence>
<dbReference type="NCBIfam" id="TIGR01217">
    <property type="entry name" value="ac_ac_CoA_syn"/>
    <property type="match status" value="1"/>
</dbReference>
<gene>
    <name evidence="9" type="ORF">SAMN05421720_102105</name>
</gene>
<proteinExistence type="inferred from homology"/>
<protein>
    <submittedName>
        <fullName evidence="9">Acetoacetyl-CoA synthetase</fullName>
    </submittedName>
</protein>
<accession>A0A1G6YR82</accession>
<dbReference type="InterPro" id="IPR032387">
    <property type="entry name" value="ACAS_N"/>
</dbReference>
<feature type="compositionally biased region" description="Basic and acidic residues" evidence="5">
    <location>
        <begin position="1"/>
        <end position="18"/>
    </location>
</feature>
<dbReference type="Gene3D" id="3.40.50.12780">
    <property type="entry name" value="N-terminal domain of ligase-like"/>
    <property type="match status" value="1"/>
</dbReference>
<dbReference type="PANTHER" id="PTHR42921:SF1">
    <property type="entry name" value="ACETOACETYL-COA SYNTHETASE"/>
    <property type="match status" value="1"/>
</dbReference>
<evidence type="ECO:0000256" key="3">
    <source>
        <dbReference type="ARBA" id="ARBA00022741"/>
    </source>
</evidence>
<keyword evidence="2" id="KW-0436">Ligase</keyword>
<dbReference type="Proteomes" id="UP000199412">
    <property type="component" value="Unassembled WGS sequence"/>
</dbReference>
<keyword evidence="4" id="KW-0067">ATP-binding</keyword>
<feature type="region of interest" description="Disordered" evidence="5">
    <location>
        <begin position="1"/>
        <end position="31"/>
    </location>
</feature>
<dbReference type="GO" id="GO:0005524">
    <property type="term" value="F:ATP binding"/>
    <property type="evidence" value="ECO:0007669"/>
    <property type="project" value="UniProtKB-KW"/>
</dbReference>
<dbReference type="InterPro" id="IPR020845">
    <property type="entry name" value="AMP-binding_CS"/>
</dbReference>
<keyword evidence="10" id="KW-1185">Reference proteome</keyword>
<evidence type="ECO:0000259" key="8">
    <source>
        <dbReference type="Pfam" id="PF16177"/>
    </source>
</evidence>
<feature type="domain" description="AMP-dependent synthetase/ligase" evidence="6">
    <location>
        <begin position="185"/>
        <end position="555"/>
    </location>
</feature>
<dbReference type="CDD" id="cd05943">
    <property type="entry name" value="AACS"/>
    <property type="match status" value="1"/>
</dbReference>
<dbReference type="InterPro" id="IPR000873">
    <property type="entry name" value="AMP-dep_synth/lig_dom"/>
</dbReference>
<evidence type="ECO:0000256" key="1">
    <source>
        <dbReference type="ARBA" id="ARBA00006432"/>
    </source>
</evidence>
<dbReference type="NCBIfam" id="NF002937">
    <property type="entry name" value="PRK03584.1"/>
    <property type="match status" value="1"/>
</dbReference>
<reference evidence="9 10" key="1">
    <citation type="submission" date="2016-10" db="EMBL/GenBank/DDBJ databases">
        <authorList>
            <person name="de Groot N.N."/>
        </authorList>
    </citation>
    <scope>NUCLEOTIDE SEQUENCE [LARGE SCALE GENOMIC DNA]</scope>
    <source>
        <strain evidence="9 10">ATCC 700224</strain>
    </source>
</reference>
<dbReference type="GO" id="GO:0030729">
    <property type="term" value="F:acetoacetate-CoA ligase activity"/>
    <property type="evidence" value="ECO:0007669"/>
    <property type="project" value="InterPro"/>
</dbReference>
<evidence type="ECO:0000256" key="4">
    <source>
        <dbReference type="ARBA" id="ARBA00022840"/>
    </source>
</evidence>
<dbReference type="Gene3D" id="3.30.300.30">
    <property type="match status" value="1"/>
</dbReference>
<evidence type="ECO:0000256" key="5">
    <source>
        <dbReference type="SAM" id="MobiDB-lite"/>
    </source>
</evidence>
<dbReference type="Pfam" id="PF00501">
    <property type="entry name" value="AMP-binding"/>
    <property type="match status" value="1"/>
</dbReference>
<dbReference type="InterPro" id="IPR025110">
    <property type="entry name" value="AMP-bd_C"/>
</dbReference>
<comment type="similarity">
    <text evidence="1">Belongs to the ATP-dependent AMP-binding enzyme family.</text>
</comment>
<dbReference type="STRING" id="69960.SAMN05421720_102105"/>
<organism evidence="9 10">
    <name type="scientific">Rhodospira trueperi</name>
    <dbReference type="NCBI Taxonomy" id="69960"/>
    <lineage>
        <taxon>Bacteria</taxon>
        <taxon>Pseudomonadati</taxon>
        <taxon>Pseudomonadota</taxon>
        <taxon>Alphaproteobacteria</taxon>
        <taxon>Rhodospirillales</taxon>
        <taxon>Rhodospirillaceae</taxon>
        <taxon>Rhodospira</taxon>
    </lineage>
</organism>
<evidence type="ECO:0000259" key="6">
    <source>
        <dbReference type="Pfam" id="PF00501"/>
    </source>
</evidence>
<dbReference type="PROSITE" id="PS00455">
    <property type="entry name" value="AMP_BINDING"/>
    <property type="match status" value="1"/>
</dbReference>